<comment type="caution">
    <text evidence="2">The sequence shown here is derived from an EMBL/GenBank/DDBJ whole genome shotgun (WGS) entry which is preliminary data.</text>
</comment>
<accession>A0A5C8PMQ8</accession>
<evidence type="ECO:0000313" key="3">
    <source>
        <dbReference type="Proteomes" id="UP000321638"/>
    </source>
</evidence>
<dbReference type="SUPFAM" id="SSF53756">
    <property type="entry name" value="UDP-Glycosyltransferase/glycogen phosphorylase"/>
    <property type="match status" value="1"/>
</dbReference>
<proteinExistence type="predicted"/>
<keyword evidence="3" id="KW-1185">Reference proteome</keyword>
<dbReference type="InterPro" id="IPR055259">
    <property type="entry name" value="YkvP/CgeB_Glyco_trans-like"/>
</dbReference>
<reference evidence="2 3" key="1">
    <citation type="submission" date="2019-06" db="EMBL/GenBank/DDBJ databases">
        <title>New taxonomy in bacterial strain CC-CFT640, isolated from vineyard.</title>
        <authorList>
            <person name="Lin S.-Y."/>
            <person name="Tsai C.-F."/>
            <person name="Young C.-C."/>
        </authorList>
    </citation>
    <scope>NUCLEOTIDE SEQUENCE [LARGE SCALE GENOMIC DNA]</scope>
    <source>
        <strain evidence="2 3">CC-CFT640</strain>
    </source>
</reference>
<dbReference type="OrthoDB" id="9791241at2"/>
<evidence type="ECO:0000259" key="1">
    <source>
        <dbReference type="Pfam" id="PF13524"/>
    </source>
</evidence>
<dbReference type="EMBL" id="VDUZ01000013">
    <property type="protein sequence ID" value="TXL75678.1"/>
    <property type="molecule type" value="Genomic_DNA"/>
</dbReference>
<dbReference type="Proteomes" id="UP000321638">
    <property type="component" value="Unassembled WGS sequence"/>
</dbReference>
<gene>
    <name evidence="2" type="ORF">FHP25_13580</name>
</gene>
<protein>
    <submittedName>
        <fullName evidence="2">Glycosyltransferase</fullName>
    </submittedName>
</protein>
<dbReference type="GO" id="GO:0016740">
    <property type="term" value="F:transferase activity"/>
    <property type="evidence" value="ECO:0007669"/>
    <property type="project" value="UniProtKB-KW"/>
</dbReference>
<dbReference type="AlphaFoldDB" id="A0A5C8PMQ8"/>
<feature type="domain" description="Spore protein YkvP/CgeB glycosyl transferase-like" evidence="1">
    <location>
        <begin position="188"/>
        <end position="329"/>
    </location>
</feature>
<name>A0A5C8PMQ8_9HYPH</name>
<keyword evidence="2" id="KW-0808">Transferase</keyword>
<sequence length="352" mass="39049">MSSTVDTIRHEVARGGHGTLVVVFSTLPDALNRNASLELYASEALARLLDVKVARTSASLARETVLALKPALVIGIGSVVPDHVDYAAVARACRRVQAPLVYWLHDDPYEFDYNWKIEGGCDWIFTSDRATIDFYRTSAVSHLPLAADVTRHFRPIVPIRERGTDVFFCGVGYPNRRTVVSTIRDVLRACATEIRGDGWDERLPFCRNERLSPEAMIDRYAAARIVLNIGRQFNIGNRQYDLVPSTPGPRLFEAAAAGCVQAAFLESVELFDYFARDTEILAFSSVGEFADIVDHVRGDPDAATALADRAQARARAEHTYDHRMLAMLDVLQRNRLFNPAGAAARSEDKTHG</sequence>
<evidence type="ECO:0000313" key="2">
    <source>
        <dbReference type="EMBL" id="TXL75678.1"/>
    </source>
</evidence>
<organism evidence="2 3">
    <name type="scientific">Vineibacter terrae</name>
    <dbReference type="NCBI Taxonomy" id="2586908"/>
    <lineage>
        <taxon>Bacteria</taxon>
        <taxon>Pseudomonadati</taxon>
        <taxon>Pseudomonadota</taxon>
        <taxon>Alphaproteobacteria</taxon>
        <taxon>Hyphomicrobiales</taxon>
        <taxon>Vineibacter</taxon>
    </lineage>
</organism>
<dbReference type="Pfam" id="PF13524">
    <property type="entry name" value="Glyco_trans_1_2"/>
    <property type="match status" value="1"/>
</dbReference>